<dbReference type="Proteomes" id="UP001358586">
    <property type="component" value="Chromosome 7"/>
</dbReference>
<dbReference type="EMBL" id="JARKNE010000007">
    <property type="protein sequence ID" value="KAK5818209.1"/>
    <property type="molecule type" value="Genomic_DNA"/>
</dbReference>
<proteinExistence type="predicted"/>
<evidence type="ECO:0000313" key="1">
    <source>
        <dbReference type="EMBL" id="KAK5818209.1"/>
    </source>
</evidence>
<name>A0ABR0PAA1_GOSAR</name>
<sequence length="76" mass="8866">MRGVSQDHPILDFDMIVDIILPMVKANLKIPMSILIANFRSQCDYMPSYESKIPYYYQLSDENVLVVETNKRTCHL</sequence>
<comment type="caution">
    <text evidence="1">The sequence shown here is derived from an EMBL/GenBank/DDBJ whole genome shotgun (WGS) entry which is preliminary data.</text>
</comment>
<keyword evidence="2" id="KW-1185">Reference proteome</keyword>
<evidence type="ECO:0000313" key="2">
    <source>
        <dbReference type="Proteomes" id="UP001358586"/>
    </source>
</evidence>
<gene>
    <name evidence="1" type="ORF">PVK06_023143</name>
</gene>
<reference evidence="1 2" key="1">
    <citation type="submission" date="2023-03" db="EMBL/GenBank/DDBJ databases">
        <title>WGS of Gossypium arboreum.</title>
        <authorList>
            <person name="Yu D."/>
        </authorList>
    </citation>
    <scope>NUCLEOTIDE SEQUENCE [LARGE SCALE GENOMIC DNA]</scope>
    <source>
        <tissue evidence="1">Leaf</tissue>
    </source>
</reference>
<accession>A0ABR0PAA1</accession>
<protein>
    <submittedName>
        <fullName evidence="1">Uncharacterized protein</fullName>
    </submittedName>
</protein>
<organism evidence="1 2">
    <name type="scientific">Gossypium arboreum</name>
    <name type="common">Tree cotton</name>
    <name type="synonym">Gossypium nanking</name>
    <dbReference type="NCBI Taxonomy" id="29729"/>
    <lineage>
        <taxon>Eukaryota</taxon>
        <taxon>Viridiplantae</taxon>
        <taxon>Streptophyta</taxon>
        <taxon>Embryophyta</taxon>
        <taxon>Tracheophyta</taxon>
        <taxon>Spermatophyta</taxon>
        <taxon>Magnoliopsida</taxon>
        <taxon>eudicotyledons</taxon>
        <taxon>Gunneridae</taxon>
        <taxon>Pentapetalae</taxon>
        <taxon>rosids</taxon>
        <taxon>malvids</taxon>
        <taxon>Malvales</taxon>
        <taxon>Malvaceae</taxon>
        <taxon>Malvoideae</taxon>
        <taxon>Gossypium</taxon>
    </lineage>
</organism>